<comment type="caution">
    <text evidence="1">The sequence shown here is derived from an EMBL/GenBank/DDBJ whole genome shotgun (WGS) entry which is preliminary data.</text>
</comment>
<dbReference type="GeneID" id="76208444"/>
<dbReference type="RefSeq" id="WP_109877417.1">
    <property type="nucleotide sequence ID" value="NZ_AP026695.1"/>
</dbReference>
<gene>
    <name evidence="1" type="ORF">NZNM25_15440</name>
</gene>
<keyword evidence="2" id="KW-1185">Reference proteome</keyword>
<reference evidence="1 2" key="1">
    <citation type="submission" date="2018-05" db="EMBL/GenBank/DDBJ databases">
        <title>genome sequencing of Nitrosopumilus sp. NM25.</title>
        <authorList>
            <person name="Mori K."/>
            <person name="Nakagawa T."/>
        </authorList>
    </citation>
    <scope>NUCLEOTIDE SEQUENCE [LARGE SCALE GENOMIC DNA]</scope>
    <source>
        <strain evidence="1 2">NM25</strain>
    </source>
</reference>
<organism evidence="1 2">
    <name type="scientific">Nitrosopumilus zosterae</name>
    <dbReference type="NCBI Taxonomy" id="718286"/>
    <lineage>
        <taxon>Archaea</taxon>
        <taxon>Nitrososphaerota</taxon>
        <taxon>Nitrososphaeria</taxon>
        <taxon>Nitrosopumilales</taxon>
        <taxon>Nitrosopumilaceae</taxon>
        <taxon>Nitrosopumilus</taxon>
    </lineage>
</organism>
<name>A0A2S2KSX3_9ARCH</name>
<dbReference type="EMBL" id="BGKI01000009">
    <property type="protein sequence ID" value="GBH34753.1"/>
    <property type="molecule type" value="Genomic_DNA"/>
</dbReference>
<dbReference type="OrthoDB" id="2835at2157"/>
<dbReference type="AlphaFoldDB" id="A0A2S2KSX3"/>
<sequence length="177" mass="20652">MIITMMVIMNQSEETGSMEVEDAMDKELVPVEENAEVQEKLDEIEKINLENEYSPKEREWLTSGPFQIDRSEYVLGEKIFLRINGISYDEKGQIVFLRPLNSSHYSVYWTIPFDGAERPAFNYYLEPQLSKIKGYCSVEDFIGDWRVVFRGTDYPNLEFKITEDILPGEEDSYESVC</sequence>
<proteinExistence type="predicted"/>
<dbReference type="Proteomes" id="UP000245829">
    <property type="component" value="Unassembled WGS sequence"/>
</dbReference>
<accession>A0A2S2KSX3</accession>
<evidence type="ECO:0000313" key="2">
    <source>
        <dbReference type="Proteomes" id="UP000245829"/>
    </source>
</evidence>
<protein>
    <submittedName>
        <fullName evidence="1">Uncharacterized protein</fullName>
    </submittedName>
</protein>
<evidence type="ECO:0000313" key="1">
    <source>
        <dbReference type="EMBL" id="GBH34753.1"/>
    </source>
</evidence>